<keyword evidence="3" id="KW-0472">Membrane</keyword>
<dbReference type="EMBL" id="DXFQ01000051">
    <property type="protein sequence ID" value="HIX19569.1"/>
    <property type="molecule type" value="Genomic_DNA"/>
</dbReference>
<dbReference type="SUPFAM" id="SSF81901">
    <property type="entry name" value="HCP-like"/>
    <property type="match status" value="2"/>
</dbReference>
<dbReference type="InterPro" id="IPR011990">
    <property type="entry name" value="TPR-like_helical_dom_sf"/>
</dbReference>
<evidence type="ECO:0000313" key="5">
    <source>
        <dbReference type="EMBL" id="HIX19569.1"/>
    </source>
</evidence>
<evidence type="ECO:0000313" key="6">
    <source>
        <dbReference type="Proteomes" id="UP000823964"/>
    </source>
</evidence>
<proteinExistence type="predicted"/>
<keyword evidence="1" id="KW-0802">TPR repeat</keyword>
<dbReference type="InterPro" id="IPR019734">
    <property type="entry name" value="TPR_rpt"/>
</dbReference>
<dbReference type="Proteomes" id="UP000823964">
    <property type="component" value="Unassembled WGS sequence"/>
</dbReference>
<dbReference type="PANTHER" id="PTHR11102:SF160">
    <property type="entry name" value="ERAD-ASSOCIATED E3 UBIQUITIN-PROTEIN LIGASE COMPONENT HRD3"/>
    <property type="match status" value="1"/>
</dbReference>
<evidence type="ECO:0000256" key="3">
    <source>
        <dbReference type="SAM" id="Phobius"/>
    </source>
</evidence>
<dbReference type="PROSITE" id="PS50005">
    <property type="entry name" value="TPR"/>
    <property type="match status" value="1"/>
</dbReference>
<keyword evidence="4" id="KW-0732">Signal</keyword>
<organism evidence="5 6">
    <name type="scientific">Candidatus Akkermansia intestinigallinarum</name>
    <dbReference type="NCBI Taxonomy" id="2838431"/>
    <lineage>
        <taxon>Bacteria</taxon>
        <taxon>Pseudomonadati</taxon>
        <taxon>Verrucomicrobiota</taxon>
        <taxon>Verrucomicrobiia</taxon>
        <taxon>Verrucomicrobiales</taxon>
        <taxon>Akkermansiaceae</taxon>
        <taxon>Akkermansia</taxon>
    </lineage>
</organism>
<feature type="compositionally biased region" description="Low complexity" evidence="2">
    <location>
        <begin position="22"/>
        <end position="71"/>
    </location>
</feature>
<name>A0A9D1VAU5_9BACT</name>
<feature type="signal peptide" evidence="4">
    <location>
        <begin position="1"/>
        <end position="22"/>
    </location>
</feature>
<evidence type="ECO:0000256" key="2">
    <source>
        <dbReference type="SAM" id="MobiDB-lite"/>
    </source>
</evidence>
<comment type="caution">
    <text evidence="5">The sequence shown here is derived from an EMBL/GenBank/DDBJ whole genome shotgun (WGS) entry which is preliminary data.</text>
</comment>
<sequence length="527" mass="56527">MKRTLQALRLLALTSILLPLSAQETPPATPPATTSGETSSETSSEASAAPSGEATSEAAAASSAPSESAAPAPTPKKPELIFDSDDLQLEGELAALKNEAAAGNAQAACQLARRYALNGKLRQADSWATRYIDMLAQQAEKGDTKAMLLLAALYWRGEEFVEQDAAQAARWLSMAADKGEASAAYLLGEQYKGQGQAEESQKAFARAYEIYRERYEADPNNLQSLYWLGYMEQMGLGVDQNVVSGIAKLEQAADQGSEWALTQLFKSYAEGLTVEKDTEKAMSYAARIVEQTQDATMAMLLASYHLNLNGTRDASAAPDKQNAEGLRYLDLAAAGNNAAAISTKSRLLAEAGQYADALPLLQQAASMGDLQAMTQAGSLLLNGADGIERDSEEALRYLRTAAERYGDPAAAAVLADYYLSAGEKDIANHWIVMASDGGAASAMLRRGFLHLSPFSGLDWNPTLTYQWWKQGAALGDSSCASALNIFHFVFIPLLLILVFGLPLYLNYRWRKKAEQESGGDAAAAPKD</sequence>
<feature type="region of interest" description="Disordered" evidence="2">
    <location>
        <begin position="22"/>
        <end position="80"/>
    </location>
</feature>
<dbReference type="InterPro" id="IPR006597">
    <property type="entry name" value="Sel1-like"/>
</dbReference>
<dbReference type="SMART" id="SM00671">
    <property type="entry name" value="SEL1"/>
    <property type="match status" value="5"/>
</dbReference>
<dbReference type="PANTHER" id="PTHR11102">
    <property type="entry name" value="SEL-1-LIKE PROTEIN"/>
    <property type="match status" value="1"/>
</dbReference>
<keyword evidence="3" id="KW-1133">Transmembrane helix</keyword>
<accession>A0A9D1VAU5</accession>
<reference evidence="5" key="2">
    <citation type="submission" date="2021-04" db="EMBL/GenBank/DDBJ databases">
        <authorList>
            <person name="Gilroy R."/>
        </authorList>
    </citation>
    <scope>NUCLEOTIDE SEQUENCE</scope>
    <source>
        <strain evidence="5">14975</strain>
    </source>
</reference>
<evidence type="ECO:0000256" key="1">
    <source>
        <dbReference type="PROSITE-ProRule" id="PRU00339"/>
    </source>
</evidence>
<reference evidence="5" key="1">
    <citation type="journal article" date="2021" name="PeerJ">
        <title>Extensive microbial diversity within the chicken gut microbiome revealed by metagenomics and culture.</title>
        <authorList>
            <person name="Gilroy R."/>
            <person name="Ravi A."/>
            <person name="Getino M."/>
            <person name="Pursley I."/>
            <person name="Horton D.L."/>
            <person name="Alikhan N.F."/>
            <person name="Baker D."/>
            <person name="Gharbi K."/>
            <person name="Hall N."/>
            <person name="Watson M."/>
            <person name="Adriaenssens E.M."/>
            <person name="Foster-Nyarko E."/>
            <person name="Jarju S."/>
            <person name="Secka A."/>
            <person name="Antonio M."/>
            <person name="Oren A."/>
            <person name="Chaudhuri R.R."/>
            <person name="La Ragione R."/>
            <person name="Hildebrand F."/>
            <person name="Pallen M.J."/>
        </authorList>
    </citation>
    <scope>NUCLEOTIDE SEQUENCE</scope>
    <source>
        <strain evidence="5">14975</strain>
    </source>
</reference>
<feature type="transmembrane region" description="Helical" evidence="3">
    <location>
        <begin position="485"/>
        <end position="505"/>
    </location>
</feature>
<feature type="chain" id="PRO_5038822081" evidence="4">
    <location>
        <begin position="23"/>
        <end position="527"/>
    </location>
</feature>
<dbReference type="Gene3D" id="1.25.40.10">
    <property type="entry name" value="Tetratricopeptide repeat domain"/>
    <property type="match status" value="1"/>
</dbReference>
<dbReference type="InterPro" id="IPR050767">
    <property type="entry name" value="Sel1_AlgK"/>
</dbReference>
<dbReference type="Pfam" id="PF08238">
    <property type="entry name" value="Sel1"/>
    <property type="match status" value="6"/>
</dbReference>
<gene>
    <name evidence="5" type="ORF">H9862_03075</name>
</gene>
<protein>
    <submittedName>
        <fullName evidence="5">Sel1 repeat family protein</fullName>
    </submittedName>
</protein>
<keyword evidence="3" id="KW-0812">Transmembrane</keyword>
<feature type="repeat" description="TPR" evidence="1">
    <location>
        <begin position="181"/>
        <end position="214"/>
    </location>
</feature>
<dbReference type="AlphaFoldDB" id="A0A9D1VAU5"/>
<evidence type="ECO:0000256" key="4">
    <source>
        <dbReference type="SAM" id="SignalP"/>
    </source>
</evidence>